<dbReference type="SUPFAM" id="SSF103473">
    <property type="entry name" value="MFS general substrate transporter"/>
    <property type="match status" value="1"/>
</dbReference>
<keyword evidence="3 6" id="KW-0812">Transmembrane</keyword>
<dbReference type="GO" id="GO:0005886">
    <property type="term" value="C:plasma membrane"/>
    <property type="evidence" value="ECO:0007669"/>
    <property type="project" value="UniProtKB-SubCell"/>
</dbReference>
<feature type="transmembrane region" description="Helical" evidence="6">
    <location>
        <begin position="273"/>
        <end position="293"/>
    </location>
</feature>
<protein>
    <submittedName>
        <fullName evidence="8">MFS transporter</fullName>
    </submittedName>
</protein>
<feature type="transmembrane region" description="Helical" evidence="6">
    <location>
        <begin position="136"/>
        <end position="155"/>
    </location>
</feature>
<accession>A0A432W8R4</accession>
<keyword evidence="2" id="KW-1003">Cell membrane</keyword>
<feature type="transmembrane region" description="Helical" evidence="6">
    <location>
        <begin position="102"/>
        <end position="124"/>
    </location>
</feature>
<sequence>MQYFSQRQVAVAILAMALGSFAIGIGEFVIMGLLPDVGAAFAVSDTRAGYLISLYALGVVIGAPLITITCARFPRKPMLLILMLLFVICNWFSASAESFSTLLAFRFFSGLPHGAYFGIACLVAADMVRKDQRGMAVTLVMMGLTLAILIGNPLATWFGQVFSWREVFQLVAILGTLSIVLVLFFVPVHPQEKRSSAVQELSALSKEQVWLTLAIGAVGFGGMFAVLSYIAPTLMLVTGAAPGWIPVALLLFGIGSLAGSIVGGWAADRNLKYAIGGTLLWSALILALIPFTLSSLWTALPMILLTGTGGALVPALQIRLMDVAGQAQTLAASLNHSAFNMANALGAWLGGLAIISPLGYEGTGWVGCILALTGLAIFWLAKQRSRLSAATVSL</sequence>
<feature type="transmembrane region" description="Helical" evidence="6">
    <location>
        <begin position="299"/>
        <end position="318"/>
    </location>
</feature>
<evidence type="ECO:0000313" key="9">
    <source>
        <dbReference type="Proteomes" id="UP000288293"/>
    </source>
</evidence>
<evidence type="ECO:0000256" key="4">
    <source>
        <dbReference type="ARBA" id="ARBA00022989"/>
    </source>
</evidence>
<feature type="transmembrane region" description="Helical" evidence="6">
    <location>
        <begin position="9"/>
        <end position="30"/>
    </location>
</feature>
<dbReference type="EMBL" id="PIPL01000001">
    <property type="protein sequence ID" value="RUO26504.1"/>
    <property type="molecule type" value="Genomic_DNA"/>
</dbReference>
<feature type="transmembrane region" description="Helical" evidence="6">
    <location>
        <begin position="50"/>
        <end position="71"/>
    </location>
</feature>
<dbReference type="Proteomes" id="UP000288293">
    <property type="component" value="Unassembled WGS sequence"/>
</dbReference>
<dbReference type="PANTHER" id="PTHR43124">
    <property type="entry name" value="PURINE EFFLUX PUMP PBUE"/>
    <property type="match status" value="1"/>
</dbReference>
<evidence type="ECO:0000256" key="5">
    <source>
        <dbReference type="ARBA" id="ARBA00023136"/>
    </source>
</evidence>
<dbReference type="PANTHER" id="PTHR43124:SF3">
    <property type="entry name" value="CHLORAMPHENICOL EFFLUX PUMP RV0191"/>
    <property type="match status" value="1"/>
</dbReference>
<comment type="caution">
    <text evidence="8">The sequence shown here is derived from an EMBL/GenBank/DDBJ whole genome shotgun (WGS) entry which is preliminary data.</text>
</comment>
<dbReference type="AlphaFoldDB" id="A0A432W8R4"/>
<evidence type="ECO:0000256" key="3">
    <source>
        <dbReference type="ARBA" id="ARBA00022692"/>
    </source>
</evidence>
<feature type="transmembrane region" description="Helical" evidence="6">
    <location>
        <begin position="364"/>
        <end position="381"/>
    </location>
</feature>
<dbReference type="PRINTS" id="PR01035">
    <property type="entry name" value="TCRTETA"/>
</dbReference>
<feature type="domain" description="Major facilitator superfamily (MFS) profile" evidence="7">
    <location>
        <begin position="12"/>
        <end position="386"/>
    </location>
</feature>
<dbReference type="PROSITE" id="PS50850">
    <property type="entry name" value="MFS"/>
    <property type="match status" value="1"/>
</dbReference>
<feature type="transmembrane region" description="Helical" evidence="6">
    <location>
        <begin position="338"/>
        <end position="358"/>
    </location>
</feature>
<name>A0A432W8R4_9GAMM</name>
<evidence type="ECO:0000313" key="8">
    <source>
        <dbReference type="EMBL" id="RUO26504.1"/>
    </source>
</evidence>
<dbReference type="Gene3D" id="1.20.1250.20">
    <property type="entry name" value="MFS general substrate transporter like domains"/>
    <property type="match status" value="1"/>
</dbReference>
<evidence type="ECO:0000259" key="7">
    <source>
        <dbReference type="PROSITE" id="PS50850"/>
    </source>
</evidence>
<feature type="transmembrane region" description="Helical" evidence="6">
    <location>
        <begin position="167"/>
        <end position="188"/>
    </location>
</feature>
<dbReference type="RefSeq" id="WP_126803315.1">
    <property type="nucleotide sequence ID" value="NZ_PIPL01000001.1"/>
</dbReference>
<gene>
    <name evidence="8" type="ORF">CWE09_07290</name>
</gene>
<keyword evidence="4 6" id="KW-1133">Transmembrane helix</keyword>
<evidence type="ECO:0000256" key="6">
    <source>
        <dbReference type="SAM" id="Phobius"/>
    </source>
</evidence>
<feature type="transmembrane region" description="Helical" evidence="6">
    <location>
        <begin position="243"/>
        <end position="266"/>
    </location>
</feature>
<reference evidence="8 9" key="1">
    <citation type="journal article" date="2011" name="Front. Microbiol.">
        <title>Genomic signatures of strain selection and enhancement in Bacillus atrophaeus var. globigii, a historical biowarfare simulant.</title>
        <authorList>
            <person name="Gibbons H.S."/>
            <person name="Broomall S.M."/>
            <person name="McNew L.A."/>
            <person name="Daligault H."/>
            <person name="Chapman C."/>
            <person name="Bruce D."/>
            <person name="Karavis M."/>
            <person name="Krepps M."/>
            <person name="McGregor P.A."/>
            <person name="Hong C."/>
            <person name="Park K.H."/>
            <person name="Akmal A."/>
            <person name="Feldman A."/>
            <person name="Lin J.S."/>
            <person name="Chang W.E."/>
            <person name="Higgs B.W."/>
            <person name="Demirev P."/>
            <person name="Lindquist J."/>
            <person name="Liem A."/>
            <person name="Fochler E."/>
            <person name="Read T.D."/>
            <person name="Tapia R."/>
            <person name="Johnson S."/>
            <person name="Bishop-Lilly K.A."/>
            <person name="Detter C."/>
            <person name="Han C."/>
            <person name="Sozhamannan S."/>
            <person name="Rosenzweig C.N."/>
            <person name="Skowronski E.W."/>
        </authorList>
    </citation>
    <scope>NUCLEOTIDE SEQUENCE [LARGE SCALE GENOMIC DNA]</scope>
    <source>
        <strain evidence="8 9">MLST1</strain>
    </source>
</reference>
<keyword evidence="9" id="KW-1185">Reference proteome</keyword>
<dbReference type="InterPro" id="IPR001958">
    <property type="entry name" value="Tet-R_TetA/multi-R_MdtG-like"/>
</dbReference>
<feature type="transmembrane region" description="Helical" evidence="6">
    <location>
        <begin position="209"/>
        <end position="231"/>
    </location>
</feature>
<dbReference type="OrthoDB" id="9788453at2"/>
<feature type="transmembrane region" description="Helical" evidence="6">
    <location>
        <begin position="78"/>
        <end position="96"/>
    </location>
</feature>
<evidence type="ECO:0000256" key="1">
    <source>
        <dbReference type="ARBA" id="ARBA00004651"/>
    </source>
</evidence>
<dbReference type="InterPro" id="IPR020846">
    <property type="entry name" value="MFS_dom"/>
</dbReference>
<dbReference type="CDD" id="cd17324">
    <property type="entry name" value="MFS_NepI_like"/>
    <property type="match status" value="1"/>
</dbReference>
<comment type="subcellular location">
    <subcellularLocation>
        <location evidence="1">Cell membrane</location>
        <topology evidence="1">Multi-pass membrane protein</topology>
    </subcellularLocation>
</comment>
<keyword evidence="5 6" id="KW-0472">Membrane</keyword>
<dbReference type="InterPro" id="IPR036259">
    <property type="entry name" value="MFS_trans_sf"/>
</dbReference>
<evidence type="ECO:0000256" key="2">
    <source>
        <dbReference type="ARBA" id="ARBA00022475"/>
    </source>
</evidence>
<dbReference type="InterPro" id="IPR011701">
    <property type="entry name" value="MFS"/>
</dbReference>
<organism evidence="8 9">
    <name type="scientific">Aliidiomarina minuta</name>
    <dbReference type="NCBI Taxonomy" id="880057"/>
    <lineage>
        <taxon>Bacteria</taxon>
        <taxon>Pseudomonadati</taxon>
        <taxon>Pseudomonadota</taxon>
        <taxon>Gammaproteobacteria</taxon>
        <taxon>Alteromonadales</taxon>
        <taxon>Idiomarinaceae</taxon>
        <taxon>Aliidiomarina</taxon>
    </lineage>
</organism>
<dbReference type="GO" id="GO:0022857">
    <property type="term" value="F:transmembrane transporter activity"/>
    <property type="evidence" value="ECO:0007669"/>
    <property type="project" value="InterPro"/>
</dbReference>
<proteinExistence type="predicted"/>
<dbReference type="Pfam" id="PF07690">
    <property type="entry name" value="MFS_1"/>
    <property type="match status" value="1"/>
</dbReference>
<dbReference type="InterPro" id="IPR050189">
    <property type="entry name" value="MFS_Efflux_Transporters"/>
</dbReference>